<accession>A0A7V2ZMT8</accession>
<keyword evidence="3 5" id="KW-1133">Transmembrane helix</keyword>
<evidence type="ECO:0000256" key="5">
    <source>
        <dbReference type="SAM" id="Phobius"/>
    </source>
</evidence>
<evidence type="ECO:0000256" key="1">
    <source>
        <dbReference type="ARBA" id="ARBA00004167"/>
    </source>
</evidence>
<dbReference type="GO" id="GO:0005886">
    <property type="term" value="C:plasma membrane"/>
    <property type="evidence" value="ECO:0007669"/>
    <property type="project" value="TreeGrafter"/>
</dbReference>
<dbReference type="PANTHER" id="PTHR36985:SF1">
    <property type="entry name" value="TRANSLOCATION AND ASSEMBLY MODULE SUBUNIT TAMB"/>
    <property type="match status" value="1"/>
</dbReference>
<proteinExistence type="predicted"/>
<dbReference type="GO" id="GO:0097347">
    <property type="term" value="C:TAM protein secretion complex"/>
    <property type="evidence" value="ECO:0007669"/>
    <property type="project" value="TreeGrafter"/>
</dbReference>
<evidence type="ECO:0008006" key="7">
    <source>
        <dbReference type="Google" id="ProtNLM"/>
    </source>
</evidence>
<keyword evidence="2 5" id="KW-0812">Transmembrane</keyword>
<evidence type="ECO:0000256" key="2">
    <source>
        <dbReference type="ARBA" id="ARBA00022692"/>
    </source>
</evidence>
<protein>
    <recommendedName>
        <fullName evidence="7">Translocation/assembly module TamB</fullName>
    </recommendedName>
</protein>
<name>A0A7V2ZMT8_9BACT</name>
<dbReference type="GO" id="GO:0009306">
    <property type="term" value="P:protein secretion"/>
    <property type="evidence" value="ECO:0007669"/>
    <property type="project" value="TreeGrafter"/>
</dbReference>
<evidence type="ECO:0000256" key="3">
    <source>
        <dbReference type="ARBA" id="ARBA00022989"/>
    </source>
</evidence>
<sequence length="1484" mass="166258">MPEERKIATWRRVLRYIVNTMVYFVVGIIFLLMIVFGISQTSLFKEWLRDTLVETLNKEINGHLSVENIDGTIFTSLLIKNAVLTSTEKDTVVSAGYIEVRTSPLKLLFKNIYARHIELRDVNAKLIEEEDGQLNLLKIFPPSEEPDDTIKSEFPFTISVASLELKNINFSFQKYNYVGSTAYYPSMNFDDLRIKNLNLSLSAFADLNKYDFQLQLDRLSFEPNFTFFNLKNLSGRFLLTKNAAGIENLNIETEDTELTLSAGITYVDFLENFSEDDLKTAPLRVDLEINKLNFNSISTFVPALEILSGDLNGSLNVSGTLNDLKVKKLELYTGQTSIVANAELKNLLGPDSLRVVASLDNSYIYLPDAANLLDIPSLNDYKDFGLIKFNELKYTGTTSSFTSTFALESIKGKLSGKSFLDFSKENLKYNAELLTDNFDLSFVTGIPSRINSNIKINGEGTDPEFITAKVQFDATNSSFGQLEINSFQMNALAEDKRLQFDFNMHSDTANVSLNGVVDYLNMNDPYHKVEGNIYNLNIGKLLNDESLNSNINIYLDEEGRGFNPDSMDLFLITDIRNSFFTEYEIDSTRLILDVRRNDEGFKVINLVSDIADITLKGDFQITNLAKAFANESQIIINQIKQKINPVLGIESEFSTSIQSDNTVITNSVFYANILLDFKEFVPLKINSNEIEIGGVITGNIKATPQTLSLMLNSNLDYLKLLSKDNLIFFTQSRLDVDLLNERKTDSTLNTDLKIKFTSDRIYAGTNFYKTKLDIRYRDDILQISSDGFIQNNLSYNINARGKVIDDTLNLTFTDLNLIYRGIPVQNRNDLSINYSKGDFILKNFMLDAAKGKIIVNGFFGESPDGKINIKVQDISSELLSEKILSLTPDNYIHSAISIDGELTGNISNPVFNLDASMNDIIINEKKFGSLLAKFDYENNLLNTDIRIVSATEGVTQPELAITGFIPLHLTKTDSLSESANKMNLHVESDNFNLASLGNLIPTLEIKSGILETEIYLEGEINNPIVTGYLSFNSATVKSLYNNLVYVFNSKVYWDNEEISFESISLSNQMGTKNGGTISGNGNIILNKFSPSNASFKFNGDLKVLDKISKEVNPNVYGDLAVQTRGDITFEMNETQMNLNMPISVTEADLVFPLTKSAYSGATDFKYKWVNYDSARSNIESQLDSLLLEFEKREIAGITSNGKRVFNYTIDVRLDTEAKIVIMLAKELNQDLTAVLNGNVILTSVNGLQRTSGQFNLLEGSKLTFIKTFEASGNIKFENISNPLLDITATYKDYYYPVTESGTAAEQEVAVKIKLKGPLSELNQNFVKDPENIGVYIGTENIVKDQRDPTKGPSDAVFFIIAGKFTDGATTQERDAVASTATNLAGSVLGGVLNQFVGDYVRSIQLRQIGSETKFSLIGKVGDFRYEIGGTTEVFQDLSRANVKINWPITKRFLLKLERKESFINQSVVNAELYNEIGIKYLFEF</sequence>
<dbReference type="PANTHER" id="PTHR36985">
    <property type="entry name" value="TRANSLOCATION AND ASSEMBLY MODULE SUBUNIT TAMB"/>
    <property type="match status" value="1"/>
</dbReference>
<comment type="caution">
    <text evidence="6">The sequence shown here is derived from an EMBL/GenBank/DDBJ whole genome shotgun (WGS) entry which is preliminary data.</text>
</comment>
<comment type="subcellular location">
    <subcellularLocation>
        <location evidence="1">Membrane</location>
        <topology evidence="1">Single-pass membrane protein</topology>
    </subcellularLocation>
</comment>
<organism evidence="6">
    <name type="scientific">Ignavibacterium album</name>
    <dbReference type="NCBI Taxonomy" id="591197"/>
    <lineage>
        <taxon>Bacteria</taxon>
        <taxon>Pseudomonadati</taxon>
        <taxon>Ignavibacteriota</taxon>
        <taxon>Ignavibacteria</taxon>
        <taxon>Ignavibacteriales</taxon>
        <taxon>Ignavibacteriaceae</taxon>
        <taxon>Ignavibacterium</taxon>
    </lineage>
</organism>
<dbReference type="EMBL" id="DSUJ01000012">
    <property type="protein sequence ID" value="HFI92850.1"/>
    <property type="molecule type" value="Genomic_DNA"/>
</dbReference>
<feature type="transmembrane region" description="Helical" evidence="5">
    <location>
        <begin position="21"/>
        <end position="39"/>
    </location>
</feature>
<evidence type="ECO:0000313" key="6">
    <source>
        <dbReference type="EMBL" id="HFI92850.1"/>
    </source>
</evidence>
<evidence type="ECO:0000256" key="4">
    <source>
        <dbReference type="ARBA" id="ARBA00023136"/>
    </source>
</evidence>
<gene>
    <name evidence="6" type="ORF">ENS31_15135</name>
</gene>
<keyword evidence="4 5" id="KW-0472">Membrane</keyword>
<reference evidence="6" key="1">
    <citation type="journal article" date="2020" name="mSystems">
        <title>Genome- and Community-Level Interaction Insights into Carbon Utilization and Element Cycling Functions of Hydrothermarchaeota in Hydrothermal Sediment.</title>
        <authorList>
            <person name="Zhou Z."/>
            <person name="Liu Y."/>
            <person name="Xu W."/>
            <person name="Pan J."/>
            <person name="Luo Z.H."/>
            <person name="Li M."/>
        </authorList>
    </citation>
    <scope>NUCLEOTIDE SEQUENCE [LARGE SCALE GENOMIC DNA]</scope>
    <source>
        <strain evidence="6">SpSt-479</strain>
    </source>
</reference>